<reference evidence="7" key="2">
    <citation type="submission" date="2021-04" db="EMBL/GenBank/DDBJ databases">
        <authorList>
            <person name="Gilroy R."/>
        </authorList>
    </citation>
    <scope>NUCLEOTIDE SEQUENCE</scope>
    <source>
        <strain evidence="7">CHK186-16707</strain>
    </source>
</reference>
<dbReference type="Gene3D" id="3.10.20.600">
    <property type="match status" value="1"/>
</dbReference>
<dbReference type="Pfam" id="PF01257">
    <property type="entry name" value="2Fe-2S_thioredx"/>
    <property type="match status" value="1"/>
</dbReference>
<keyword evidence="5" id="KW-0411">Iron-sulfur</keyword>
<evidence type="ECO:0000313" key="8">
    <source>
        <dbReference type="Proteomes" id="UP000824225"/>
    </source>
</evidence>
<dbReference type="Gene3D" id="3.30.70.20">
    <property type="match status" value="1"/>
</dbReference>
<dbReference type="FunFam" id="1.20.1440.230:FF:000001">
    <property type="entry name" value="Mitochondrial NADH dehydrogenase flavoprotein 1"/>
    <property type="match status" value="1"/>
</dbReference>
<dbReference type="SUPFAM" id="SSF142984">
    <property type="entry name" value="Nqo1 middle domain-like"/>
    <property type="match status" value="1"/>
</dbReference>
<dbReference type="InterPro" id="IPR011538">
    <property type="entry name" value="Nuo51_FMN-bd"/>
</dbReference>
<dbReference type="PANTHER" id="PTHR43578:SF3">
    <property type="entry name" value="NADH-QUINONE OXIDOREDUCTASE SUBUNIT F"/>
    <property type="match status" value="1"/>
</dbReference>
<dbReference type="Gene3D" id="3.40.50.11540">
    <property type="entry name" value="NADH-ubiquinone oxidoreductase 51kDa subunit"/>
    <property type="match status" value="1"/>
</dbReference>
<dbReference type="PROSITE" id="PS51379">
    <property type="entry name" value="4FE4S_FER_2"/>
    <property type="match status" value="2"/>
</dbReference>
<dbReference type="NCBIfam" id="NF010120">
    <property type="entry name" value="PRK13596.1"/>
    <property type="match status" value="1"/>
</dbReference>
<comment type="caution">
    <text evidence="7">The sequence shown here is derived from an EMBL/GenBank/DDBJ whole genome shotgun (WGS) entry which is preliminary data.</text>
</comment>
<dbReference type="SUPFAM" id="SSF142019">
    <property type="entry name" value="Nqo1 FMN-binding domain-like"/>
    <property type="match status" value="1"/>
</dbReference>
<dbReference type="Gene3D" id="3.40.30.10">
    <property type="entry name" value="Glutaredoxin"/>
    <property type="match status" value="1"/>
</dbReference>
<dbReference type="GO" id="GO:0008137">
    <property type="term" value="F:NADH dehydrogenase (ubiquinone) activity"/>
    <property type="evidence" value="ECO:0007669"/>
    <property type="project" value="InterPro"/>
</dbReference>
<name>A0A9D2HCB2_9BACT</name>
<reference evidence="7" key="1">
    <citation type="journal article" date="2021" name="PeerJ">
        <title>Extensive microbial diversity within the chicken gut microbiome revealed by metagenomics and culture.</title>
        <authorList>
            <person name="Gilroy R."/>
            <person name="Ravi A."/>
            <person name="Getino M."/>
            <person name="Pursley I."/>
            <person name="Horton D.L."/>
            <person name="Alikhan N.F."/>
            <person name="Baker D."/>
            <person name="Gharbi K."/>
            <person name="Hall N."/>
            <person name="Watson M."/>
            <person name="Adriaenssens E.M."/>
            <person name="Foster-Nyarko E."/>
            <person name="Jarju S."/>
            <person name="Secka A."/>
            <person name="Antonio M."/>
            <person name="Oren A."/>
            <person name="Chaudhuri R.R."/>
            <person name="La Ragione R."/>
            <person name="Hildebrand F."/>
            <person name="Pallen M.J."/>
        </authorList>
    </citation>
    <scope>NUCLEOTIDE SEQUENCE</scope>
    <source>
        <strain evidence="7">CHK186-16707</strain>
    </source>
</reference>
<organism evidence="7 8">
    <name type="scientific">Candidatus Mailhella merdigallinarum</name>
    <dbReference type="NCBI Taxonomy" id="2838658"/>
    <lineage>
        <taxon>Bacteria</taxon>
        <taxon>Pseudomonadati</taxon>
        <taxon>Thermodesulfobacteriota</taxon>
        <taxon>Desulfovibrionia</taxon>
        <taxon>Desulfovibrionales</taxon>
        <taxon>Desulfovibrionaceae</taxon>
        <taxon>Mailhella</taxon>
    </lineage>
</organism>
<protein>
    <submittedName>
        <fullName evidence="7">NADH-quinone oxidoreductase subunit NuoF</fullName>
    </submittedName>
</protein>
<dbReference type="Pfam" id="PF01512">
    <property type="entry name" value="Complex1_51K"/>
    <property type="match status" value="1"/>
</dbReference>
<dbReference type="SUPFAM" id="SSF52833">
    <property type="entry name" value="Thioredoxin-like"/>
    <property type="match status" value="1"/>
</dbReference>
<keyword evidence="4" id="KW-0408">Iron</keyword>
<dbReference type="InterPro" id="IPR017900">
    <property type="entry name" value="4Fe4S_Fe_S_CS"/>
</dbReference>
<evidence type="ECO:0000256" key="3">
    <source>
        <dbReference type="ARBA" id="ARBA00022723"/>
    </source>
</evidence>
<dbReference type="GO" id="GO:0046872">
    <property type="term" value="F:metal ion binding"/>
    <property type="evidence" value="ECO:0007669"/>
    <property type="project" value="UniProtKB-KW"/>
</dbReference>
<dbReference type="InterPro" id="IPR036249">
    <property type="entry name" value="Thioredoxin-like_sf"/>
</dbReference>
<evidence type="ECO:0000256" key="5">
    <source>
        <dbReference type="ARBA" id="ARBA00023014"/>
    </source>
</evidence>
<evidence type="ECO:0000313" key="7">
    <source>
        <dbReference type="EMBL" id="HJA07864.1"/>
    </source>
</evidence>
<dbReference type="PROSITE" id="PS00198">
    <property type="entry name" value="4FE4S_FER_1"/>
    <property type="match status" value="1"/>
</dbReference>
<evidence type="ECO:0000256" key="2">
    <source>
        <dbReference type="ARBA" id="ARBA00022485"/>
    </source>
</evidence>
<dbReference type="CDD" id="cd02980">
    <property type="entry name" value="TRX_Fd_family"/>
    <property type="match status" value="1"/>
</dbReference>
<feature type="domain" description="4Fe-4S ferredoxin-type" evidence="6">
    <location>
        <begin position="571"/>
        <end position="600"/>
    </location>
</feature>
<dbReference type="InterPro" id="IPR017896">
    <property type="entry name" value="4Fe4S_Fe-S-bd"/>
</dbReference>
<dbReference type="Proteomes" id="UP000824225">
    <property type="component" value="Unassembled WGS sequence"/>
</dbReference>
<dbReference type="Pfam" id="PF10589">
    <property type="entry name" value="NADH_4Fe-4S"/>
    <property type="match status" value="1"/>
</dbReference>
<feature type="domain" description="4Fe-4S ferredoxin-type" evidence="6">
    <location>
        <begin position="601"/>
        <end position="629"/>
    </location>
</feature>
<accession>A0A9D2HCB2</accession>
<dbReference type="SUPFAM" id="SSF140490">
    <property type="entry name" value="Nqo1C-terminal domain-like"/>
    <property type="match status" value="1"/>
</dbReference>
<dbReference type="InterPro" id="IPR019575">
    <property type="entry name" value="Nuop51_4Fe4S-bd"/>
</dbReference>
<sequence length="629" mass="68236">MTKYARLASPADLRKVREASKPKIALRHYDRKPTDKKFQILVCGGTGCTSSGSQAVRDAFHQAIEAHGLADRVEVVTTGCHGFCELGPLVIVYPGGNFYIRVKAEDVEEIVTTTLIEGGVVERLLFQGRTGKTPRKTYREMAFYNLQHRLVLRNCGRIDPEDIEEYIAGGGYEGLVKAMEMGSEAALEEVKKSGLRGRGGAGFPTGRKWEMMRAATGSPKYVVCNADEGDPGAFMDRSVLEGDPHAVIEGMLIGAWCTGASHGYIYVRAEYPLAIQRLKVAMAQAEEMGLLGEHILGTDFHFDLKIKEGAGAFVCGEETALLQSIEGKRGMPRPRPPFPANEGVWGKPTVLNNVETFANVARIITDGADAYTALGTEKSPGTKVFALTGKVRNTGLVEVPMGTSMRQIIFDIGAGIKDGKKFKAVQIGGPSGACLPESLLDSPVDYDSLKAAGAMMGSGGLVVVDEDTCMVDLARFFLSFTQAESCGKCTPCREGSKRMLEILERICQGKGKPGDIEDLERLARTMQQAALCALGQTAPNPVLSTLRFFRDEYEAHIYDKKCPAKACTDLLEYWIDPEKCIGCGMCARACPADAISGEKRQPHVIDTAKCVKCGTCVTQCKKMHAVTRR</sequence>
<dbReference type="InterPro" id="IPR001949">
    <property type="entry name" value="NADH-UbQ_OxRdtase_51kDa_CS"/>
</dbReference>
<dbReference type="FunFam" id="3.40.50.11540:FF:000001">
    <property type="entry name" value="NADH dehydrogenase [ubiquinone] flavoprotein 1, mitochondrial"/>
    <property type="match status" value="1"/>
</dbReference>
<dbReference type="InterPro" id="IPR037207">
    <property type="entry name" value="Nuop51_4Fe4S-bd_sf"/>
</dbReference>
<gene>
    <name evidence="7" type="primary">nuoF</name>
    <name evidence="7" type="ORF">H9962_01535</name>
</gene>
<dbReference type="Pfam" id="PF00037">
    <property type="entry name" value="Fer4"/>
    <property type="match status" value="1"/>
</dbReference>
<dbReference type="EMBL" id="DXAN01000003">
    <property type="protein sequence ID" value="HJA07864.1"/>
    <property type="molecule type" value="Genomic_DNA"/>
</dbReference>
<dbReference type="PROSITE" id="PS00645">
    <property type="entry name" value="COMPLEX1_51K_2"/>
    <property type="match status" value="1"/>
</dbReference>
<keyword evidence="2" id="KW-0004">4Fe-4S</keyword>
<proteinExistence type="inferred from homology"/>
<dbReference type="PANTHER" id="PTHR43578">
    <property type="entry name" value="NADH-QUINONE OXIDOREDUCTASE SUBUNIT F"/>
    <property type="match status" value="1"/>
</dbReference>
<dbReference type="Gene3D" id="6.10.250.1450">
    <property type="match status" value="1"/>
</dbReference>
<dbReference type="AlphaFoldDB" id="A0A9D2HCB2"/>
<dbReference type="Gene3D" id="1.20.1440.230">
    <property type="entry name" value="NADH-ubiquinone oxidoreductase 51kDa subunit, iron-sulphur binding domain"/>
    <property type="match status" value="1"/>
</dbReference>
<dbReference type="InterPro" id="IPR037225">
    <property type="entry name" value="Nuo51_FMN-bd_sf"/>
</dbReference>
<dbReference type="SUPFAM" id="SSF54862">
    <property type="entry name" value="4Fe-4S ferredoxins"/>
    <property type="match status" value="1"/>
</dbReference>
<evidence type="ECO:0000256" key="1">
    <source>
        <dbReference type="ARBA" id="ARBA00007523"/>
    </source>
</evidence>
<dbReference type="SMART" id="SM00928">
    <property type="entry name" value="NADH_4Fe-4S"/>
    <property type="match status" value="1"/>
</dbReference>
<dbReference type="GO" id="GO:0051539">
    <property type="term" value="F:4 iron, 4 sulfur cluster binding"/>
    <property type="evidence" value="ECO:0007669"/>
    <property type="project" value="UniProtKB-KW"/>
</dbReference>
<dbReference type="GO" id="GO:0010181">
    <property type="term" value="F:FMN binding"/>
    <property type="evidence" value="ECO:0007669"/>
    <property type="project" value="InterPro"/>
</dbReference>
<comment type="similarity">
    <text evidence="1">Belongs to the complex I 51 kDa subunit family.</text>
</comment>
<evidence type="ECO:0000256" key="4">
    <source>
        <dbReference type="ARBA" id="ARBA00023004"/>
    </source>
</evidence>
<evidence type="ECO:0000259" key="6">
    <source>
        <dbReference type="PROSITE" id="PS51379"/>
    </source>
</evidence>
<keyword evidence="3" id="KW-0479">Metal-binding</keyword>